<proteinExistence type="inferred from homology"/>
<gene>
    <name evidence="2" type="ordered locus">Tpau_0228</name>
</gene>
<organism evidence="2 3">
    <name type="scientific">Tsukamurella paurometabola (strain ATCC 8368 / DSM 20162 / CCUG 35730 / CIP 100753 / JCM 10117 / KCTC 9821 / NBRC 16120 / NCIMB 702349 / NCTC 13040)</name>
    <name type="common">Corynebacterium paurometabolum</name>
    <dbReference type="NCBI Taxonomy" id="521096"/>
    <lineage>
        <taxon>Bacteria</taxon>
        <taxon>Bacillati</taxon>
        <taxon>Actinomycetota</taxon>
        <taxon>Actinomycetes</taxon>
        <taxon>Mycobacteriales</taxon>
        <taxon>Tsukamurellaceae</taxon>
        <taxon>Tsukamurella</taxon>
    </lineage>
</organism>
<dbReference type="SUPFAM" id="SSF143120">
    <property type="entry name" value="YefM-like"/>
    <property type="match status" value="1"/>
</dbReference>
<sequence>MLLGMDRETVTATEFNRRPSEILARAVDGALVEVVRQGRPVAWVGPLDLLEGLLARESEIEMTDDQFEALMTGVNGVRTAILELAEATDKASKRLATAADQSDSVRAATTSRATNAIEDLVASLNRRA</sequence>
<dbReference type="InterPro" id="IPR036165">
    <property type="entry name" value="YefM-like_sf"/>
</dbReference>
<dbReference type="HOGENOM" id="CLU_1958615_0_0_11"/>
<dbReference type="EMBL" id="CP001966">
    <property type="protein sequence ID" value="ADG76881.1"/>
    <property type="molecule type" value="Genomic_DNA"/>
</dbReference>
<reference evidence="3" key="1">
    <citation type="submission" date="2010-03" db="EMBL/GenBank/DDBJ databases">
        <title>The complete chromosome of Tsukamurella paurometabola DSM 20162.</title>
        <authorList>
            <consortium name="US DOE Joint Genome Institute (JGI-PGF)"/>
            <person name="Lucas S."/>
            <person name="Copeland A."/>
            <person name="Lapidus A."/>
            <person name="Glavina del Rio T."/>
            <person name="Dalin E."/>
            <person name="Tice H."/>
            <person name="Bruce D."/>
            <person name="Goodwin L."/>
            <person name="Pitluck S."/>
            <person name="Kyrpides N."/>
            <person name="Mavromatis K."/>
            <person name="Ivanova N."/>
            <person name="Mikhailova N."/>
            <person name="Munk A.C."/>
            <person name="Brettin T."/>
            <person name="Detter J.C."/>
            <person name="Tapia R."/>
            <person name="Han C."/>
            <person name="Larimer F."/>
            <person name="Land M."/>
            <person name="Hauser L."/>
            <person name="Markowitz V."/>
            <person name="Cheng J.-F."/>
            <person name="Hugenholtz P."/>
            <person name="Woyke T."/>
            <person name="Wu D."/>
            <person name="Jando M."/>
            <person name="Brambilla E."/>
            <person name="Klenk H.-P."/>
            <person name="Eisen J.A."/>
        </authorList>
    </citation>
    <scope>NUCLEOTIDE SEQUENCE [LARGE SCALE GENOMIC DNA]</scope>
    <source>
        <strain evidence="3">ATCC 8368 / DSM 20162 / CCUG 35730 / CIP 100753 / JCM 10117 / KCTC 9821 / NBRC 16120 / NCIMB 702349 / NCTC 13040</strain>
    </source>
</reference>
<accession>D5UQP8</accession>
<keyword evidence="3" id="KW-1185">Reference proteome</keyword>
<evidence type="ECO:0000256" key="1">
    <source>
        <dbReference type="ARBA" id="ARBA00009981"/>
    </source>
</evidence>
<comment type="similarity">
    <text evidence="1">Belongs to the phD/YefM antitoxin family.</text>
</comment>
<dbReference type="Proteomes" id="UP000001213">
    <property type="component" value="Chromosome"/>
</dbReference>
<evidence type="ECO:0000313" key="2">
    <source>
        <dbReference type="EMBL" id="ADG76881.1"/>
    </source>
</evidence>
<dbReference type="NCBIfam" id="TIGR01552">
    <property type="entry name" value="phd_fam"/>
    <property type="match status" value="1"/>
</dbReference>
<reference evidence="2 3" key="2">
    <citation type="journal article" date="2011" name="Stand. Genomic Sci.">
        <title>Complete genome sequence of Tsukamurella paurometabola type strain (no. 33).</title>
        <authorList>
            <person name="Munk A.C."/>
            <person name="Lapidus A."/>
            <person name="Lucas S."/>
            <person name="Nolan M."/>
            <person name="Tice H."/>
            <person name="Cheng J.F."/>
            <person name="Del Rio T.G."/>
            <person name="Goodwin L."/>
            <person name="Pitluck S."/>
            <person name="Liolios K."/>
            <person name="Huntemann M."/>
            <person name="Ivanova N."/>
            <person name="Mavromatis K."/>
            <person name="Mikhailova N."/>
            <person name="Pati A."/>
            <person name="Chen A."/>
            <person name="Palaniappan K."/>
            <person name="Tapia R."/>
            <person name="Han C."/>
            <person name="Land M."/>
            <person name="Hauser L."/>
            <person name="Chang Y.J."/>
            <person name="Jeffries C.D."/>
            <person name="Brettin T."/>
            <person name="Yasawong M."/>
            <person name="Brambilla E.M."/>
            <person name="Rohde M."/>
            <person name="Sikorski J."/>
            <person name="Goker M."/>
            <person name="Detter J.C."/>
            <person name="Woyke T."/>
            <person name="Bristow J."/>
            <person name="Eisen J.A."/>
            <person name="Markowitz V."/>
            <person name="Hugenholtz P."/>
            <person name="Kyrpides N.C."/>
            <person name="Klenk H.P."/>
        </authorList>
    </citation>
    <scope>NUCLEOTIDE SEQUENCE [LARGE SCALE GENOMIC DNA]</scope>
    <source>
        <strain evidence="3">ATCC 8368 / DSM 20162 / CCUG 35730 / CIP 100753 / JCM 10117 / KCTC 9821 / NBRC 16120 / NCIMB 702349 / NCTC 13040</strain>
    </source>
</reference>
<dbReference type="KEGG" id="tpr:Tpau_0228"/>
<evidence type="ECO:0000313" key="3">
    <source>
        <dbReference type="Proteomes" id="UP000001213"/>
    </source>
</evidence>
<protein>
    <submittedName>
        <fullName evidence="2">Prevent-host-death family protein</fullName>
    </submittedName>
</protein>
<dbReference type="AlphaFoldDB" id="D5UQP8"/>
<name>D5UQP8_TSUPD</name>